<feature type="transmembrane region" description="Helical" evidence="7">
    <location>
        <begin position="330"/>
        <end position="354"/>
    </location>
</feature>
<reference evidence="8" key="2">
    <citation type="submission" date="2021-04" db="EMBL/GenBank/DDBJ databases">
        <authorList>
            <person name="Gilroy R."/>
        </authorList>
    </citation>
    <scope>NUCLEOTIDE SEQUENCE</scope>
    <source>
        <strain evidence="8">14975</strain>
    </source>
</reference>
<evidence type="ECO:0000256" key="4">
    <source>
        <dbReference type="ARBA" id="ARBA00022692"/>
    </source>
</evidence>
<feature type="transmembrane region" description="Helical" evidence="7">
    <location>
        <begin position="232"/>
        <end position="255"/>
    </location>
</feature>
<feature type="transmembrane region" description="Helical" evidence="7">
    <location>
        <begin position="104"/>
        <end position="121"/>
    </location>
</feature>
<dbReference type="GO" id="GO:0005886">
    <property type="term" value="C:plasma membrane"/>
    <property type="evidence" value="ECO:0007669"/>
    <property type="project" value="UniProtKB-SubCell"/>
</dbReference>
<feature type="transmembrane region" description="Helical" evidence="7">
    <location>
        <begin position="400"/>
        <end position="418"/>
    </location>
</feature>
<dbReference type="GO" id="GO:0022857">
    <property type="term" value="F:transmembrane transporter activity"/>
    <property type="evidence" value="ECO:0007669"/>
    <property type="project" value="InterPro"/>
</dbReference>
<name>A0A9D2AHS5_9BACT</name>
<sequence>MPHVDAQKRSWGSFWSLVVIQSMNSLNEKTVQFLLIALGIWLSVRLQYPLSVLCVLPFVLFSPLGGWLADRYCKTRILQYMVLLQVVVLVGMTAGLFLENLGMTVAFFAGFCVQAMFFSPAKKGLVKDMVGSERIGVASGILEISSMLALLVGQIGALWIVYTLLCRWGSDAGWRAAAWPCACCTAAAVLVYLLSLSLKDYAPKGTRPFRLSICFEHFSQLRMLWNNRILRFSEVGIGYFWFIAGVMVLIVLQMAEEAHPIAGDSGFMQVLGQQKDSALLFAWLSGGSILGGVLASLICMKRIHTWVARVGGVGMTLGCLLLAIQPYGTAFFLLTLAMTGFMAAGYLVPLNALLQDRADDDKRGDVIAAGNLVDCFLGIMSVVVQGGMSALGLHTSVQCALMALLSGAVAVFIFRATAAADRSMADR</sequence>
<dbReference type="PANTHER" id="PTHR43266">
    <property type="entry name" value="MACROLIDE-EFFLUX PROTEIN"/>
    <property type="match status" value="1"/>
</dbReference>
<evidence type="ECO:0000256" key="3">
    <source>
        <dbReference type="ARBA" id="ARBA00022475"/>
    </source>
</evidence>
<keyword evidence="5 7" id="KW-1133">Transmembrane helix</keyword>
<reference evidence="8" key="1">
    <citation type="journal article" date="2021" name="PeerJ">
        <title>Extensive microbial diversity within the chicken gut microbiome revealed by metagenomics and culture.</title>
        <authorList>
            <person name="Gilroy R."/>
            <person name="Ravi A."/>
            <person name="Getino M."/>
            <person name="Pursley I."/>
            <person name="Horton D.L."/>
            <person name="Alikhan N.F."/>
            <person name="Baker D."/>
            <person name="Gharbi K."/>
            <person name="Hall N."/>
            <person name="Watson M."/>
            <person name="Adriaenssens E.M."/>
            <person name="Foster-Nyarko E."/>
            <person name="Jarju S."/>
            <person name="Secka A."/>
            <person name="Antonio M."/>
            <person name="Oren A."/>
            <person name="Chaudhuri R.R."/>
            <person name="La Ragione R."/>
            <person name="Hildebrand F."/>
            <person name="Pallen M.J."/>
        </authorList>
    </citation>
    <scope>NUCLEOTIDE SEQUENCE</scope>
    <source>
        <strain evidence="8">14975</strain>
    </source>
</reference>
<feature type="transmembrane region" description="Helical" evidence="7">
    <location>
        <begin position="177"/>
        <end position="198"/>
    </location>
</feature>
<keyword evidence="4 7" id="KW-0812">Transmembrane</keyword>
<dbReference type="PANTHER" id="PTHR43266:SF2">
    <property type="entry name" value="MAJOR FACILITATOR SUPERFAMILY (MFS) PROFILE DOMAIN-CONTAINING PROTEIN"/>
    <property type="match status" value="1"/>
</dbReference>
<dbReference type="Proteomes" id="UP000823964">
    <property type="component" value="Unassembled WGS sequence"/>
</dbReference>
<protein>
    <submittedName>
        <fullName evidence="8">MFS transporter</fullName>
    </submittedName>
</protein>
<evidence type="ECO:0000313" key="9">
    <source>
        <dbReference type="Proteomes" id="UP000823964"/>
    </source>
</evidence>
<evidence type="ECO:0000256" key="6">
    <source>
        <dbReference type="ARBA" id="ARBA00023136"/>
    </source>
</evidence>
<evidence type="ECO:0000256" key="2">
    <source>
        <dbReference type="ARBA" id="ARBA00022448"/>
    </source>
</evidence>
<accession>A0A9D2AHS5</accession>
<dbReference type="Pfam" id="PF07690">
    <property type="entry name" value="MFS_1"/>
    <property type="match status" value="1"/>
</dbReference>
<dbReference type="Gene3D" id="1.20.1250.20">
    <property type="entry name" value="MFS general substrate transporter like domains"/>
    <property type="match status" value="1"/>
</dbReference>
<gene>
    <name evidence="8" type="ORF">H9862_03830</name>
</gene>
<keyword evidence="2" id="KW-0813">Transport</keyword>
<dbReference type="EMBL" id="DXFQ01000059">
    <property type="protein sequence ID" value="HIX19716.1"/>
    <property type="molecule type" value="Genomic_DNA"/>
</dbReference>
<comment type="subcellular location">
    <subcellularLocation>
        <location evidence="1">Cell membrane</location>
        <topology evidence="1">Multi-pass membrane protein</topology>
    </subcellularLocation>
</comment>
<organism evidence="8 9">
    <name type="scientific">Candidatus Akkermansia intestinigallinarum</name>
    <dbReference type="NCBI Taxonomy" id="2838431"/>
    <lineage>
        <taxon>Bacteria</taxon>
        <taxon>Pseudomonadati</taxon>
        <taxon>Verrucomicrobiota</taxon>
        <taxon>Verrucomicrobiia</taxon>
        <taxon>Verrucomicrobiales</taxon>
        <taxon>Akkermansiaceae</taxon>
        <taxon>Akkermansia</taxon>
    </lineage>
</organism>
<proteinExistence type="predicted"/>
<feature type="transmembrane region" description="Helical" evidence="7">
    <location>
        <begin position="80"/>
        <end position="98"/>
    </location>
</feature>
<keyword evidence="6 7" id="KW-0472">Membrane</keyword>
<feature type="transmembrane region" description="Helical" evidence="7">
    <location>
        <begin position="278"/>
        <end position="299"/>
    </location>
</feature>
<dbReference type="InterPro" id="IPR011701">
    <property type="entry name" value="MFS"/>
</dbReference>
<feature type="transmembrane region" description="Helical" evidence="7">
    <location>
        <begin position="366"/>
        <end position="388"/>
    </location>
</feature>
<evidence type="ECO:0000256" key="1">
    <source>
        <dbReference type="ARBA" id="ARBA00004651"/>
    </source>
</evidence>
<comment type="caution">
    <text evidence="8">The sequence shown here is derived from an EMBL/GenBank/DDBJ whole genome shotgun (WGS) entry which is preliminary data.</text>
</comment>
<evidence type="ECO:0000256" key="5">
    <source>
        <dbReference type="ARBA" id="ARBA00022989"/>
    </source>
</evidence>
<feature type="transmembrane region" description="Helical" evidence="7">
    <location>
        <begin position="50"/>
        <end position="68"/>
    </location>
</feature>
<evidence type="ECO:0000313" key="8">
    <source>
        <dbReference type="EMBL" id="HIX19716.1"/>
    </source>
</evidence>
<dbReference type="AlphaFoldDB" id="A0A9D2AHS5"/>
<dbReference type="SUPFAM" id="SSF103473">
    <property type="entry name" value="MFS general substrate transporter"/>
    <property type="match status" value="1"/>
</dbReference>
<keyword evidence="3" id="KW-1003">Cell membrane</keyword>
<dbReference type="InterPro" id="IPR036259">
    <property type="entry name" value="MFS_trans_sf"/>
</dbReference>
<feature type="transmembrane region" description="Helical" evidence="7">
    <location>
        <begin position="306"/>
        <end position="324"/>
    </location>
</feature>
<evidence type="ECO:0000256" key="7">
    <source>
        <dbReference type="SAM" id="Phobius"/>
    </source>
</evidence>
<feature type="transmembrane region" description="Helical" evidence="7">
    <location>
        <begin position="141"/>
        <end position="165"/>
    </location>
</feature>